<dbReference type="OrthoDB" id="9965949at2"/>
<reference evidence="1 2" key="1">
    <citation type="submission" date="2017-11" db="EMBL/GenBank/DDBJ databases">
        <title>Comparitive Functional Genomics of Dry Heat Resistant strains isolated from the Viking Spacecraft.</title>
        <authorList>
            <person name="Seuylemezian A."/>
            <person name="Cooper K."/>
            <person name="Vaishampayan P."/>
        </authorList>
    </citation>
    <scope>NUCLEOTIDE SEQUENCE [LARGE SCALE GENOMIC DNA]</scope>
    <source>
        <strain evidence="1 2">V32-6</strain>
    </source>
</reference>
<evidence type="ECO:0000313" key="2">
    <source>
        <dbReference type="Proteomes" id="UP000234950"/>
    </source>
</evidence>
<proteinExistence type="predicted"/>
<keyword evidence="2" id="KW-1185">Reference proteome</keyword>
<protein>
    <submittedName>
        <fullName evidence="1">Uncharacterized protein</fullName>
    </submittedName>
</protein>
<dbReference type="Proteomes" id="UP000234950">
    <property type="component" value="Unassembled WGS sequence"/>
</dbReference>
<gene>
    <name evidence="1" type="ORF">CVD27_15960</name>
</gene>
<dbReference type="EMBL" id="PGVE01000063">
    <property type="protein sequence ID" value="PLS03154.1"/>
    <property type="molecule type" value="Genomic_DNA"/>
</dbReference>
<dbReference type="RefSeq" id="WP_101648884.1">
    <property type="nucleotide sequence ID" value="NZ_PGVE01000063.1"/>
</dbReference>
<organism evidence="1 2">
    <name type="scientific">Neobacillus cucumis</name>
    <dbReference type="NCBI Taxonomy" id="1740721"/>
    <lineage>
        <taxon>Bacteria</taxon>
        <taxon>Bacillati</taxon>
        <taxon>Bacillota</taxon>
        <taxon>Bacilli</taxon>
        <taxon>Bacillales</taxon>
        <taxon>Bacillaceae</taxon>
        <taxon>Neobacillus</taxon>
    </lineage>
</organism>
<comment type="caution">
    <text evidence="1">The sequence shown here is derived from an EMBL/GenBank/DDBJ whole genome shotgun (WGS) entry which is preliminary data.</text>
</comment>
<evidence type="ECO:0000313" key="1">
    <source>
        <dbReference type="EMBL" id="PLS03154.1"/>
    </source>
</evidence>
<name>A0A2N5HCB1_9BACI</name>
<dbReference type="AlphaFoldDB" id="A0A2N5HCB1"/>
<accession>A0A2N5HCB1</accession>
<sequence>MSFQEDIMLMVKNMEVDEAKKLLASIFLKLQKVNNYDYSKENAYEDIKELYREAVVGKMMFGE</sequence>